<comment type="caution">
    <text evidence="1">The sequence shown here is derived from an EMBL/GenBank/DDBJ whole genome shotgun (WGS) entry which is preliminary data.</text>
</comment>
<gene>
    <name evidence="1" type="ORF">H4S07_002036</name>
</gene>
<dbReference type="Proteomes" id="UP001140096">
    <property type="component" value="Unassembled WGS sequence"/>
</dbReference>
<sequence>MSYFRVAALPGESWSPMHRISYRFPPNATKTAFFVRHLRPQSKKEDPDTWYDVVCMLAKLVQRTVSAYSRRMCHANCISQSRTTSLDSDFPHTLLVASARSNIADISNACQALKTYLETKLPRPSAADISNDADDKMDCSGDSSDGESDSSNSNKSGYTRVALLSMIYMDLDLIEALVAFSVGIGSS</sequence>
<evidence type="ECO:0000313" key="2">
    <source>
        <dbReference type="Proteomes" id="UP001140096"/>
    </source>
</evidence>
<proteinExistence type="predicted"/>
<dbReference type="EMBL" id="JANBUP010000429">
    <property type="protein sequence ID" value="KAJ2811484.1"/>
    <property type="molecule type" value="Genomic_DNA"/>
</dbReference>
<name>A0ACC1LMP2_9FUNG</name>
<organism evidence="1 2">
    <name type="scientific">Coemansia furcata</name>
    <dbReference type="NCBI Taxonomy" id="417177"/>
    <lineage>
        <taxon>Eukaryota</taxon>
        <taxon>Fungi</taxon>
        <taxon>Fungi incertae sedis</taxon>
        <taxon>Zoopagomycota</taxon>
        <taxon>Kickxellomycotina</taxon>
        <taxon>Kickxellomycetes</taxon>
        <taxon>Kickxellales</taxon>
        <taxon>Kickxellaceae</taxon>
        <taxon>Coemansia</taxon>
    </lineage>
</organism>
<evidence type="ECO:0000313" key="1">
    <source>
        <dbReference type="EMBL" id="KAJ2811484.1"/>
    </source>
</evidence>
<accession>A0ACC1LMP2</accession>
<protein>
    <submittedName>
        <fullName evidence="1">Uncharacterized protein</fullName>
    </submittedName>
</protein>
<keyword evidence="2" id="KW-1185">Reference proteome</keyword>
<reference evidence="1" key="1">
    <citation type="submission" date="2022-07" db="EMBL/GenBank/DDBJ databases">
        <title>Phylogenomic reconstructions and comparative analyses of Kickxellomycotina fungi.</title>
        <authorList>
            <person name="Reynolds N.K."/>
            <person name="Stajich J.E."/>
            <person name="Barry K."/>
            <person name="Grigoriev I.V."/>
            <person name="Crous P."/>
            <person name="Smith M.E."/>
        </authorList>
    </citation>
    <scope>NUCLEOTIDE SEQUENCE</scope>
    <source>
        <strain evidence="1">CBS 102833</strain>
    </source>
</reference>